<reference evidence="2" key="1">
    <citation type="submission" date="2017-03" db="EMBL/GenBank/DDBJ databases">
        <title>Phytopthora megakarya and P. palmivora, two closely related causual agents of cacao black pod achieved similar genome size and gene model numbers by different mechanisms.</title>
        <authorList>
            <person name="Ali S."/>
            <person name="Shao J."/>
            <person name="Larry D.J."/>
            <person name="Kronmiller B."/>
            <person name="Shen D."/>
            <person name="Strem M.D."/>
            <person name="Melnick R.L."/>
            <person name="Guiltinan M.J."/>
            <person name="Tyler B.M."/>
            <person name="Meinhardt L.W."/>
            <person name="Bailey B.A."/>
        </authorList>
    </citation>
    <scope>NUCLEOTIDE SEQUENCE [LARGE SCALE GENOMIC DNA]</scope>
    <source>
        <strain evidence="2">zdho120</strain>
    </source>
</reference>
<proteinExistence type="predicted"/>
<protein>
    <submittedName>
        <fullName evidence="1">Uncharacterized protein</fullName>
    </submittedName>
</protein>
<name>A0A225WRD0_9STRA</name>
<sequence length="76" mass="8810">MEFRPASLYRAISIFNSKKKKLDNYNLLPSYLNAFCKKNPGSQVSPQFDEFRRFLRIPLDSIHCKKTVCFDSSATS</sequence>
<dbReference type="AlphaFoldDB" id="A0A225WRD0"/>
<gene>
    <name evidence="1" type="ORF">PHMEG_0006117</name>
</gene>
<dbReference type="Proteomes" id="UP000198211">
    <property type="component" value="Unassembled WGS sequence"/>
</dbReference>
<accession>A0A225WRD0</accession>
<keyword evidence="2" id="KW-1185">Reference proteome</keyword>
<organism evidence="1 2">
    <name type="scientific">Phytophthora megakarya</name>
    <dbReference type="NCBI Taxonomy" id="4795"/>
    <lineage>
        <taxon>Eukaryota</taxon>
        <taxon>Sar</taxon>
        <taxon>Stramenopiles</taxon>
        <taxon>Oomycota</taxon>
        <taxon>Peronosporomycetes</taxon>
        <taxon>Peronosporales</taxon>
        <taxon>Peronosporaceae</taxon>
        <taxon>Phytophthora</taxon>
    </lineage>
</organism>
<comment type="caution">
    <text evidence="1">The sequence shown here is derived from an EMBL/GenBank/DDBJ whole genome shotgun (WGS) entry which is preliminary data.</text>
</comment>
<evidence type="ECO:0000313" key="1">
    <source>
        <dbReference type="EMBL" id="OWZ19599.1"/>
    </source>
</evidence>
<dbReference type="EMBL" id="NBNE01000422">
    <property type="protein sequence ID" value="OWZ19599.1"/>
    <property type="molecule type" value="Genomic_DNA"/>
</dbReference>
<evidence type="ECO:0000313" key="2">
    <source>
        <dbReference type="Proteomes" id="UP000198211"/>
    </source>
</evidence>